<dbReference type="PANTHER" id="PTHR12196">
    <property type="entry name" value="DOMAIN OF UNKNOWN FUNCTION 71 DUF71 -CONTAINING PROTEIN"/>
    <property type="match status" value="1"/>
</dbReference>
<dbReference type="EMBL" id="CP019964">
    <property type="protein sequence ID" value="ASI14103.1"/>
    <property type="molecule type" value="Genomic_DNA"/>
</dbReference>
<dbReference type="Gene3D" id="3.90.1490.10">
    <property type="entry name" value="putative n-type atp pyrophosphatase, domain 2"/>
    <property type="match status" value="1"/>
</dbReference>
<dbReference type="SUPFAM" id="SSF52402">
    <property type="entry name" value="Adenine nucleotide alpha hydrolases-like"/>
    <property type="match status" value="1"/>
</dbReference>
<accession>A0A218NNS7</accession>
<reference evidence="2 3" key="1">
    <citation type="journal article" date="2017" name="Nat. Commun.">
        <title>'ARMAN' archaea depend on association with euryarchaeal host in culture and in situ.</title>
        <authorList>
            <person name="Golyshina O."/>
            <person name="Toshchakov S."/>
            <person name="Makarova K."/>
            <person name="Gavrilov S."/>
            <person name="Korzhenkov A."/>
            <person name="La Cono V."/>
            <person name="Arcadi E."/>
            <person name="Nechitaylo T."/>
            <person name="Ferrer M."/>
            <person name="Kublanov I."/>
            <person name="Wolf Y."/>
            <person name="Yakimov M."/>
            <person name="Golyshin P."/>
            <person name="Slesarev A."/>
            <person name="Kozyavkin S."/>
        </authorList>
    </citation>
    <scope>NUCLEOTIDE SEQUENCE [LARGE SCALE GENOMIC DNA]</scope>
    <source>
        <strain evidence="2 3">Mia14</strain>
    </source>
</reference>
<proteinExistence type="predicted"/>
<dbReference type="PANTHER" id="PTHR12196:SF2">
    <property type="entry name" value="DIPHTHINE--AMMONIA LIGASE"/>
    <property type="match status" value="1"/>
</dbReference>
<dbReference type="InterPro" id="IPR022427">
    <property type="entry name" value="MJ0570_ATP-bd"/>
</dbReference>
<sequence>MKAVCLFSGGKDSTLALHRAIGKGIDVSQLLTIAPENDYSYMFHKPNIRFTSLQAEALGIPQVIINIKGDKDEELADLESAIADSNADLVITGAIASQYQKSRVDAICDRLGIRDYSPLWGIEPLEELKELSKSFDVIITKVSADGMDKSLLGAHIDGDTIIKLLGIERRFHINLSFEGGEAESFVLNAPLFKKKIVIDKSHVENDRSNGEYIIDSAHLDDKI</sequence>
<dbReference type="GO" id="GO:0017178">
    <property type="term" value="F:diphthine-ammonia ligase activity"/>
    <property type="evidence" value="ECO:0007669"/>
    <property type="project" value="TreeGrafter"/>
</dbReference>
<dbReference type="InterPro" id="IPR002761">
    <property type="entry name" value="Diphthami_syn_dom"/>
</dbReference>
<dbReference type="NCBIfam" id="TIGR00290">
    <property type="entry name" value="MJ0570_dom"/>
    <property type="match status" value="1"/>
</dbReference>
<dbReference type="Proteomes" id="UP000197679">
    <property type="component" value="Chromosome"/>
</dbReference>
<evidence type="ECO:0000313" key="2">
    <source>
        <dbReference type="EMBL" id="ASI14103.1"/>
    </source>
</evidence>
<dbReference type="PIRSF" id="PIRSF039123">
    <property type="entry name" value="Diphthamide_synthase"/>
    <property type="match status" value="1"/>
</dbReference>
<protein>
    <submittedName>
        <fullName evidence="2">AEF-2-diphthamide synthase (DPH6)</fullName>
    </submittedName>
</protein>
<dbReference type="Pfam" id="PF01902">
    <property type="entry name" value="Diphthami_syn_2"/>
    <property type="match status" value="1"/>
</dbReference>
<dbReference type="GO" id="GO:0017183">
    <property type="term" value="P:protein histidyl modification to diphthamide"/>
    <property type="evidence" value="ECO:0007669"/>
    <property type="project" value="TreeGrafter"/>
</dbReference>
<name>A0A218NNS7_9ARCH</name>
<dbReference type="AlphaFoldDB" id="A0A218NNS7"/>
<organism evidence="2 3">
    <name type="scientific">Candidatus Mancarchaeum acidiphilum</name>
    <dbReference type="NCBI Taxonomy" id="1920749"/>
    <lineage>
        <taxon>Archaea</taxon>
        <taxon>Candidatus Micrarchaeota</taxon>
        <taxon>Candidatus Mancarchaeum</taxon>
    </lineage>
</organism>
<dbReference type="OrthoDB" id="372052at2157"/>
<dbReference type="GeneID" id="33314360"/>
<dbReference type="KEGG" id="marh:Mia14_0811"/>
<dbReference type="InterPro" id="IPR030662">
    <property type="entry name" value="DPH6/MJ0570"/>
</dbReference>
<keyword evidence="3" id="KW-1185">Reference proteome</keyword>
<evidence type="ECO:0000313" key="3">
    <source>
        <dbReference type="Proteomes" id="UP000197679"/>
    </source>
</evidence>
<feature type="domain" description="Diphthamide synthase" evidence="1">
    <location>
        <begin position="1"/>
        <end position="217"/>
    </location>
</feature>
<dbReference type="CDD" id="cd01994">
    <property type="entry name" value="AANH_PF0828-like"/>
    <property type="match status" value="1"/>
</dbReference>
<dbReference type="Gene3D" id="3.40.50.620">
    <property type="entry name" value="HUPs"/>
    <property type="match status" value="1"/>
</dbReference>
<dbReference type="InterPro" id="IPR014729">
    <property type="entry name" value="Rossmann-like_a/b/a_fold"/>
</dbReference>
<gene>
    <name evidence="2" type="ORF">Mia14_0811</name>
</gene>
<dbReference type="RefSeq" id="WP_088820370.1">
    <property type="nucleotide sequence ID" value="NZ_CP019964.1"/>
</dbReference>
<dbReference type="NCBIfam" id="TIGR03679">
    <property type="entry name" value="arCOG00187"/>
    <property type="match status" value="1"/>
</dbReference>
<evidence type="ECO:0000259" key="1">
    <source>
        <dbReference type="Pfam" id="PF01902"/>
    </source>
</evidence>